<feature type="transmembrane region" description="Helical" evidence="1">
    <location>
        <begin position="34"/>
        <end position="53"/>
    </location>
</feature>
<accession>A0ABW9BNS2</accession>
<dbReference type="RefSeq" id="WP_012434060.1">
    <property type="nucleotide sequence ID" value="NZ_JAQQCK010000021.1"/>
</dbReference>
<dbReference type="Proteomes" id="UP001629274">
    <property type="component" value="Unassembled WGS sequence"/>
</dbReference>
<reference evidence="2 3" key="1">
    <citation type="journal article" date="2024" name="Chem. Sci.">
        <title>Discovery of megapolipeptins by genome mining of a Burkholderiales bacteria collection.</title>
        <authorList>
            <person name="Paulo B.S."/>
            <person name="Recchia M.J.J."/>
            <person name="Lee S."/>
            <person name="Fergusson C.H."/>
            <person name="Romanowski S.B."/>
            <person name="Hernandez A."/>
            <person name="Krull N."/>
            <person name="Liu D.Y."/>
            <person name="Cavanagh H."/>
            <person name="Bos A."/>
            <person name="Gray C.A."/>
            <person name="Murphy B.T."/>
            <person name="Linington R.G."/>
            <person name="Eustaquio A.S."/>
        </authorList>
    </citation>
    <scope>NUCLEOTIDE SEQUENCE [LARGE SCALE GENOMIC DNA]</scope>
    <source>
        <strain evidence="2 3">RL17-351-BIE-A</strain>
    </source>
</reference>
<evidence type="ECO:0000256" key="1">
    <source>
        <dbReference type="SAM" id="Phobius"/>
    </source>
</evidence>
<keyword evidence="1" id="KW-0472">Membrane</keyword>
<protein>
    <recommendedName>
        <fullName evidence="4">Lipoprotein</fullName>
    </recommendedName>
</protein>
<dbReference type="PROSITE" id="PS51257">
    <property type="entry name" value="PROKAR_LIPOPROTEIN"/>
    <property type="match status" value="1"/>
</dbReference>
<keyword evidence="3" id="KW-1185">Reference proteome</keyword>
<comment type="caution">
    <text evidence="2">The sequence shown here is derived from an EMBL/GenBank/DDBJ whole genome shotgun (WGS) entry which is preliminary data.</text>
</comment>
<evidence type="ECO:0000313" key="3">
    <source>
        <dbReference type="Proteomes" id="UP001629274"/>
    </source>
</evidence>
<sequence length="196" mass="22153">MKKLQAAALFGGGAFLGVFGCAFLTKPPSQSSDWAAWAQAFGSVGAIFIAWFVSKQQYERDRRTEFERALVERISRLELAKNLFEMIAGSASLMPDREQWGKFFGQQSTREEQYSSLVRFGDALKDIPLHDLACPEAASAILHVSWLVERLKIRIPQSTEFPWSVEENMLLSGAEVQLENAIKELRQQLAAIDRRR</sequence>
<gene>
    <name evidence="2" type="ORF">PQR03_25820</name>
</gene>
<keyword evidence="1" id="KW-1133">Transmembrane helix</keyword>
<keyword evidence="1" id="KW-0812">Transmembrane</keyword>
<evidence type="ECO:0000313" key="2">
    <source>
        <dbReference type="EMBL" id="MFM0241560.1"/>
    </source>
</evidence>
<name>A0ABW9BNS2_9BURK</name>
<dbReference type="EMBL" id="JAQQDR010000010">
    <property type="protein sequence ID" value="MFM0241560.1"/>
    <property type="molecule type" value="Genomic_DNA"/>
</dbReference>
<proteinExistence type="predicted"/>
<evidence type="ECO:0008006" key="4">
    <source>
        <dbReference type="Google" id="ProtNLM"/>
    </source>
</evidence>
<organism evidence="2 3">
    <name type="scientific">Paraburkholderia phytofirmans</name>
    <dbReference type="NCBI Taxonomy" id="261302"/>
    <lineage>
        <taxon>Bacteria</taxon>
        <taxon>Pseudomonadati</taxon>
        <taxon>Pseudomonadota</taxon>
        <taxon>Betaproteobacteria</taxon>
        <taxon>Burkholderiales</taxon>
        <taxon>Burkholderiaceae</taxon>
        <taxon>Paraburkholderia</taxon>
    </lineage>
</organism>